<dbReference type="RefSeq" id="WP_135567618.1">
    <property type="nucleotide sequence ID" value="NZ_CP103060.1"/>
</dbReference>
<organism evidence="3 4">
    <name type="scientific">Streptomyces albus</name>
    <dbReference type="NCBI Taxonomy" id="1888"/>
    <lineage>
        <taxon>Bacteria</taxon>
        <taxon>Bacillati</taxon>
        <taxon>Actinomycetota</taxon>
        <taxon>Actinomycetes</taxon>
        <taxon>Kitasatosporales</taxon>
        <taxon>Streptomycetaceae</taxon>
        <taxon>Streptomyces</taxon>
    </lineage>
</organism>
<dbReference type="PROSITE" id="PS51257">
    <property type="entry name" value="PROKAR_LIPOPROTEIN"/>
    <property type="match status" value="1"/>
</dbReference>
<feature type="signal peptide" evidence="2">
    <location>
        <begin position="1"/>
        <end position="22"/>
    </location>
</feature>
<sequence>MQLPRRAASLAAVAAASAVLLAGCGNDDGPSDGKIEGADSAKKTSAAPTPTKGEDAPKEERPDFRTSDITLPEDIKLVFDWKQPDDPEKAAALDGAADYMRAIKHGTVEQDPKDPVLARHVVPLQTAEQYATALVKADVDEGLTATGEERYYREQIGDVVDGKLAEVAFCVDQSDYFSKKVKSGKVLRTEESPSSYMRFTLVMQKPEKTGLPWKARTFEFEGKAVKKCKD</sequence>
<dbReference type="Proteomes" id="UP000298111">
    <property type="component" value="Unassembled WGS sequence"/>
</dbReference>
<dbReference type="GeneID" id="75183408"/>
<feature type="chain" id="PRO_5038483277" description="Lipoprotein" evidence="2">
    <location>
        <begin position="23"/>
        <end position="230"/>
    </location>
</feature>
<evidence type="ECO:0000256" key="2">
    <source>
        <dbReference type="SAM" id="SignalP"/>
    </source>
</evidence>
<evidence type="ECO:0000313" key="4">
    <source>
        <dbReference type="Proteomes" id="UP000298111"/>
    </source>
</evidence>
<feature type="compositionally biased region" description="Basic and acidic residues" evidence="1">
    <location>
        <begin position="52"/>
        <end position="66"/>
    </location>
</feature>
<protein>
    <recommendedName>
        <fullName evidence="5">Lipoprotein</fullName>
    </recommendedName>
</protein>
<keyword evidence="2" id="KW-0732">Signal</keyword>
<evidence type="ECO:0008006" key="5">
    <source>
        <dbReference type="Google" id="ProtNLM"/>
    </source>
</evidence>
<reference evidence="3 4" key="1">
    <citation type="submission" date="2018-10" db="EMBL/GenBank/DDBJ databases">
        <title>Isolation of pseudouridimycin from Streptomyces albus DSM 40763.</title>
        <authorList>
            <person name="Rosenqvist P."/>
            <person name="Metsae-Ketelae M."/>
            <person name="Virta P."/>
        </authorList>
    </citation>
    <scope>NUCLEOTIDE SEQUENCE [LARGE SCALE GENOMIC DNA]</scope>
    <source>
        <strain evidence="3 4">DSM 40763</strain>
    </source>
</reference>
<feature type="region of interest" description="Disordered" evidence="1">
    <location>
        <begin position="22"/>
        <end position="69"/>
    </location>
</feature>
<name>A0A8H1L6T9_9ACTN</name>
<evidence type="ECO:0000313" key="3">
    <source>
        <dbReference type="EMBL" id="TGG77280.1"/>
    </source>
</evidence>
<gene>
    <name evidence="3" type="ORF">D8771_27640</name>
</gene>
<feature type="compositionally biased region" description="Basic and acidic residues" evidence="1">
    <location>
        <begin position="31"/>
        <end position="42"/>
    </location>
</feature>
<dbReference type="EMBL" id="RCIY01000095">
    <property type="protein sequence ID" value="TGG77280.1"/>
    <property type="molecule type" value="Genomic_DNA"/>
</dbReference>
<proteinExistence type="predicted"/>
<dbReference type="AlphaFoldDB" id="A0A8H1L6T9"/>
<comment type="caution">
    <text evidence="3">The sequence shown here is derived from an EMBL/GenBank/DDBJ whole genome shotgun (WGS) entry which is preliminary data.</text>
</comment>
<evidence type="ECO:0000256" key="1">
    <source>
        <dbReference type="SAM" id="MobiDB-lite"/>
    </source>
</evidence>
<accession>A0A8H1L6T9</accession>